<feature type="compositionally biased region" description="Low complexity" evidence="6">
    <location>
        <begin position="1008"/>
        <end position="1023"/>
    </location>
</feature>
<name>A0A8X6PZ96_NEPPI</name>
<dbReference type="Proteomes" id="UP000887013">
    <property type="component" value="Unassembled WGS sequence"/>
</dbReference>
<feature type="transmembrane region" description="Helical" evidence="7">
    <location>
        <begin position="229"/>
        <end position="247"/>
    </location>
</feature>
<keyword evidence="7" id="KW-0812">Transmembrane</keyword>
<dbReference type="GO" id="GO:0009982">
    <property type="term" value="F:pseudouridine synthase activity"/>
    <property type="evidence" value="ECO:0007669"/>
    <property type="project" value="InterPro"/>
</dbReference>
<sequence>MTGAHTNNFCFLSLLSQNPLLSSQPPVIPAPSSVIPVPPFVIPVLDTGIQKKKIWIPASRAGMTPDRALDNIRISVRTKVEKGIKIGDQVKLSAKLFPLKIAPSEHAYDFARIAYYQKISATGFATSKIALHKKAEARKFQEYIESFRQYIYENLQQNIKKPHADIISALLIGKKDGIDQKTMDAIRDSGIAHLFAISGLHLSFVAGLFFVVFRNLFAISETLTLKYNTKKISAFLTILPTTFYLLITGMQISAQRAYIMVILVLVAIMIERKYRGLIAIAFAAAVILSVEPEAILKPGFQMSFSAVLALVASYQINANKLFKIKIMKYFVSIMISSVIASLATVPYTIYNFNYFSISGIITNLVAIPIVTLIIIPLGIIYVLLIPLGIEWIIAPFIERPIDSILYITNAIASLQYLVIPIRTFPASSIIIITLGLLWLCLWERNWRFFGIFFIVLGICFSTAYKTPDILINADNIAVKESDNLLYSLTRKNRNFVVKTWAKQNGQNQILNHTKYSNPDKRLKCNDYGCIYNKGNNKSVLLAYKEEDILRNCNSVDLIIQLSTQEGNSLNLNLTHDHNVAKINDAIGFLPKAWCATKKYSVNNTLPIAAVNAWFQFSLAYVAAMIITHNDLSFITTFNSTLMPTYFLVSAILGAVIVASLIIKHMNKQEIKDGDSPIDEKIRVLPISEKQGEILENKRQENRNKVILLTVPYVLSGLIVAGALIQNKFSFANVQGWGEWGFIAFVSAVFIAGICIALGKLKSNEVNNTYNVVKKFNNLDILLPCRKGSVVSVMENKFKSEEENDPISRLERLFDKHLTDLINKICYLFKNDLLGLANANIEKTLDGMKKDVATLLNKLEEIIKQNLDGVEATANEAITQCLVNIDKSVDELCKGVGKDVQNKLGEANIKDLANNISRLAETFEDRMSRLNPGDRMGLAGANFADTRLPNAPRESRGDQSPQGERASSNEEHDEEHAQRVDWKEGVKEIGQLKKQIEALKRALEEKENNSGTSPQTSSTSSNGPQRDEEEILDEELARLGKEERIEEKREKIKNLKEARPKQKEIKEWKEKINGNPSEFLHYILESIKLEEKDNKEEKAEATLRDFDNKIIIYWKDGSQTTCHIKKQGDLQIESSATMFTDPNVQAAWEMARAEKCNISRSKAQRLIQNEQVKLLGTPIINNDYIVKPDEEYVVHLVQPDISTSIEPNYDIKLDIVYEDEDIIVLNKQSGLTVHPGAGTNNDTLLNAAIAYLDVKPRIVHRLDKDTSGLMVVAKNEEAHSFLSELLSNRKIKREYLAVVWGALSSQQETIKTNIAPKRGNKEIMCVTKTTGKLAITHYSVEKVIGQASLVKCTLETGRTHQIRVHMSHIGHSIVGDQVYGKNSSKSAKYAKNSSFIRNFNRQALHAYTLGLYHPKSKEYMEFVSDLPQDIKTLIGEFDNIS</sequence>
<keyword evidence="7" id="KW-0472">Membrane</keyword>
<evidence type="ECO:0000259" key="8">
    <source>
        <dbReference type="Pfam" id="PF00849"/>
    </source>
</evidence>
<dbReference type="PANTHER" id="PTHR21600">
    <property type="entry name" value="MITOCHONDRIAL RNA PSEUDOURIDINE SYNTHASE"/>
    <property type="match status" value="1"/>
</dbReference>
<evidence type="ECO:0000313" key="10">
    <source>
        <dbReference type="EMBL" id="GFT88621.1"/>
    </source>
</evidence>
<feature type="transmembrane region" description="Helical" evidence="7">
    <location>
        <begin position="191"/>
        <end position="217"/>
    </location>
</feature>
<feature type="transmembrane region" description="Helical" evidence="7">
    <location>
        <begin position="369"/>
        <end position="393"/>
    </location>
</feature>
<feature type="coiled-coil region" evidence="5">
    <location>
        <begin position="1037"/>
        <end position="1064"/>
    </location>
</feature>
<keyword evidence="4" id="KW-0694">RNA-binding</keyword>
<feature type="region of interest" description="Disordered" evidence="6">
    <location>
        <begin position="1003"/>
        <end position="1029"/>
    </location>
</feature>
<protein>
    <submittedName>
        <fullName evidence="10">Uncharacterized protein</fullName>
    </submittedName>
</protein>
<feature type="domain" description="ComEC/Rec2-related protein" evidence="9">
    <location>
        <begin position="170"/>
        <end position="444"/>
    </location>
</feature>
<feature type="active site" evidence="3">
    <location>
        <position position="1262"/>
    </location>
</feature>
<keyword evidence="2" id="KW-0413">Isomerase</keyword>
<dbReference type="InterPro" id="IPR006224">
    <property type="entry name" value="PsdUridine_synth_RluA-like_CS"/>
</dbReference>
<dbReference type="PROSITE" id="PS50889">
    <property type="entry name" value="S4"/>
    <property type="match status" value="1"/>
</dbReference>
<dbReference type="InterPro" id="IPR004477">
    <property type="entry name" value="ComEC_N"/>
</dbReference>
<feature type="domain" description="Pseudouridine synthase RsuA/RluA-like" evidence="8">
    <location>
        <begin position="1220"/>
        <end position="1367"/>
    </location>
</feature>
<keyword evidence="7" id="KW-1133">Transmembrane helix</keyword>
<dbReference type="InterPro" id="IPR050188">
    <property type="entry name" value="RluA_PseudoU_synthase"/>
</dbReference>
<dbReference type="InterPro" id="IPR006225">
    <property type="entry name" value="PsdUridine_synth_RluC/D"/>
</dbReference>
<feature type="transmembrane region" description="Helical" evidence="7">
    <location>
        <begin position="329"/>
        <end position="349"/>
    </location>
</feature>
<reference evidence="10" key="1">
    <citation type="submission" date="2020-08" db="EMBL/GenBank/DDBJ databases">
        <title>Multicomponent nature underlies the extraordinary mechanical properties of spider dragline silk.</title>
        <authorList>
            <person name="Kono N."/>
            <person name="Nakamura H."/>
            <person name="Mori M."/>
            <person name="Yoshida Y."/>
            <person name="Ohtoshi R."/>
            <person name="Malay A.D."/>
            <person name="Moran D.A.P."/>
            <person name="Tomita M."/>
            <person name="Numata K."/>
            <person name="Arakawa K."/>
        </authorList>
    </citation>
    <scope>NUCLEOTIDE SEQUENCE</scope>
</reference>
<dbReference type="NCBIfam" id="TIGR00005">
    <property type="entry name" value="rluA_subfam"/>
    <property type="match status" value="1"/>
</dbReference>
<dbReference type="EMBL" id="BMAW01120318">
    <property type="protein sequence ID" value="GFT88621.1"/>
    <property type="molecule type" value="Genomic_DNA"/>
</dbReference>
<dbReference type="Pfam" id="PF00849">
    <property type="entry name" value="PseudoU_synth_2"/>
    <property type="match status" value="1"/>
</dbReference>
<dbReference type="GO" id="GO:0000455">
    <property type="term" value="P:enzyme-directed rRNA pseudouridine synthesis"/>
    <property type="evidence" value="ECO:0007669"/>
    <property type="project" value="TreeGrafter"/>
</dbReference>
<feature type="transmembrane region" description="Helical" evidence="7">
    <location>
        <begin position="605"/>
        <end position="625"/>
    </location>
</feature>
<dbReference type="GO" id="GO:0003723">
    <property type="term" value="F:RNA binding"/>
    <property type="evidence" value="ECO:0007669"/>
    <property type="project" value="UniProtKB-KW"/>
</dbReference>
<dbReference type="NCBIfam" id="TIGR00360">
    <property type="entry name" value="ComEC_N-term"/>
    <property type="match status" value="1"/>
</dbReference>
<feature type="transmembrane region" description="Helical" evidence="7">
    <location>
        <begin position="736"/>
        <end position="757"/>
    </location>
</feature>
<evidence type="ECO:0000256" key="1">
    <source>
        <dbReference type="ARBA" id="ARBA00010876"/>
    </source>
</evidence>
<gene>
    <name evidence="10" type="primary">rluD</name>
    <name evidence="10" type="ORF">NPIL_250481</name>
</gene>
<organism evidence="10 11">
    <name type="scientific">Nephila pilipes</name>
    <name type="common">Giant wood spider</name>
    <name type="synonym">Nephila maculata</name>
    <dbReference type="NCBI Taxonomy" id="299642"/>
    <lineage>
        <taxon>Eukaryota</taxon>
        <taxon>Metazoa</taxon>
        <taxon>Ecdysozoa</taxon>
        <taxon>Arthropoda</taxon>
        <taxon>Chelicerata</taxon>
        <taxon>Arachnida</taxon>
        <taxon>Araneae</taxon>
        <taxon>Araneomorphae</taxon>
        <taxon>Entelegynae</taxon>
        <taxon>Araneoidea</taxon>
        <taxon>Nephilidae</taxon>
        <taxon>Nephila</taxon>
    </lineage>
</organism>
<feature type="transmembrane region" description="Helical" evidence="7">
    <location>
        <begin position="645"/>
        <end position="662"/>
    </location>
</feature>
<dbReference type="PANTHER" id="PTHR21600:SF44">
    <property type="entry name" value="RIBOSOMAL LARGE SUBUNIT PSEUDOURIDINE SYNTHASE D"/>
    <property type="match status" value="1"/>
</dbReference>
<evidence type="ECO:0000256" key="7">
    <source>
        <dbReference type="SAM" id="Phobius"/>
    </source>
</evidence>
<evidence type="ECO:0000256" key="2">
    <source>
        <dbReference type="ARBA" id="ARBA00023235"/>
    </source>
</evidence>
<dbReference type="PROSITE" id="PS01129">
    <property type="entry name" value="PSI_RLU"/>
    <property type="match status" value="1"/>
</dbReference>
<proteinExistence type="inferred from homology"/>
<dbReference type="SUPFAM" id="SSF55120">
    <property type="entry name" value="Pseudouridine synthase"/>
    <property type="match status" value="1"/>
</dbReference>
<evidence type="ECO:0000313" key="11">
    <source>
        <dbReference type="Proteomes" id="UP000887013"/>
    </source>
</evidence>
<evidence type="ECO:0000256" key="6">
    <source>
        <dbReference type="SAM" id="MobiDB-lite"/>
    </source>
</evidence>
<evidence type="ECO:0000256" key="4">
    <source>
        <dbReference type="PROSITE-ProRule" id="PRU00182"/>
    </source>
</evidence>
<feature type="region of interest" description="Disordered" evidence="6">
    <location>
        <begin position="928"/>
        <end position="985"/>
    </location>
</feature>
<dbReference type="InterPro" id="IPR006145">
    <property type="entry name" value="PsdUridine_synth_RsuA/RluA"/>
</dbReference>
<keyword evidence="11" id="KW-1185">Reference proteome</keyword>
<accession>A0A8X6PZ96</accession>
<feature type="transmembrane region" description="Helical" evidence="7">
    <location>
        <begin position="300"/>
        <end position="317"/>
    </location>
</feature>
<dbReference type="InterPro" id="IPR020103">
    <property type="entry name" value="PsdUridine_synth_cat_dom_sf"/>
</dbReference>
<feature type="coiled-coil region" evidence="5">
    <location>
        <begin position="837"/>
        <end position="864"/>
    </location>
</feature>
<feature type="compositionally biased region" description="Basic and acidic residues" evidence="6">
    <location>
        <begin position="966"/>
        <end position="985"/>
    </location>
</feature>
<dbReference type="CDD" id="cd02869">
    <property type="entry name" value="PseudoU_synth_RluA_like"/>
    <property type="match status" value="1"/>
</dbReference>
<evidence type="ECO:0000256" key="5">
    <source>
        <dbReference type="SAM" id="Coils"/>
    </source>
</evidence>
<feature type="transmembrane region" description="Helical" evidence="7">
    <location>
        <begin position="414"/>
        <end position="439"/>
    </location>
</feature>
<dbReference type="CDD" id="cd00165">
    <property type="entry name" value="S4"/>
    <property type="match status" value="1"/>
</dbReference>
<feature type="transmembrane region" description="Helical" evidence="7">
    <location>
        <begin position="277"/>
        <end position="294"/>
    </location>
</feature>
<dbReference type="Pfam" id="PF03772">
    <property type="entry name" value="Competence"/>
    <property type="match status" value="1"/>
</dbReference>
<dbReference type="Gene3D" id="3.30.2350.10">
    <property type="entry name" value="Pseudouridine synthase"/>
    <property type="match status" value="1"/>
</dbReference>
<feature type="transmembrane region" description="Helical" evidence="7">
    <location>
        <begin position="445"/>
        <end position="464"/>
    </location>
</feature>
<comment type="caution">
    <text evidence="10">The sequence shown here is derived from an EMBL/GenBank/DDBJ whole genome shotgun (WGS) entry which is preliminary data.</text>
</comment>
<keyword evidence="5" id="KW-0175">Coiled coil</keyword>
<comment type="similarity">
    <text evidence="1">Belongs to the pseudouridine synthase RluA family.</text>
</comment>
<dbReference type="OrthoDB" id="418349at2759"/>
<evidence type="ECO:0000256" key="3">
    <source>
        <dbReference type="PIRSR" id="PIRSR606225-1"/>
    </source>
</evidence>
<feature type="transmembrane region" description="Helical" evidence="7">
    <location>
        <begin position="705"/>
        <end position="724"/>
    </location>
</feature>
<evidence type="ECO:0000259" key="9">
    <source>
        <dbReference type="Pfam" id="PF03772"/>
    </source>
</evidence>